<accession>A0A5N3PFK6</accession>
<evidence type="ECO:0000313" key="2">
    <source>
        <dbReference type="Proteomes" id="UP000325684"/>
    </source>
</evidence>
<organism evidence="1 2">
    <name type="scientific">Microvirga brassicacearum</name>
    <dbReference type="NCBI Taxonomy" id="2580413"/>
    <lineage>
        <taxon>Bacteria</taxon>
        <taxon>Pseudomonadati</taxon>
        <taxon>Pseudomonadota</taxon>
        <taxon>Alphaproteobacteria</taxon>
        <taxon>Hyphomicrobiales</taxon>
        <taxon>Methylobacteriaceae</taxon>
        <taxon>Microvirga</taxon>
    </lineage>
</organism>
<evidence type="ECO:0000313" key="1">
    <source>
        <dbReference type="EMBL" id="KAB0268415.1"/>
    </source>
</evidence>
<protein>
    <submittedName>
        <fullName evidence="1">Uncharacterized protein</fullName>
    </submittedName>
</protein>
<dbReference type="RefSeq" id="WP_150942597.1">
    <property type="nucleotide sequence ID" value="NZ_VCMV01000006.1"/>
</dbReference>
<proteinExistence type="predicted"/>
<dbReference type="Proteomes" id="UP000325684">
    <property type="component" value="Unassembled WGS sequence"/>
</dbReference>
<dbReference type="EMBL" id="VCMV01000006">
    <property type="protein sequence ID" value="KAB0268415.1"/>
    <property type="molecule type" value="Genomic_DNA"/>
</dbReference>
<comment type="caution">
    <text evidence="1">The sequence shown here is derived from an EMBL/GenBank/DDBJ whole genome shotgun (WGS) entry which is preliminary data.</text>
</comment>
<sequence>MMLLPRTRRLIRYSVDPYQHGLKLQLEDYTGKVTPIALSMDQAYDLADDLDKFIADAQREARRASKRTGVTG</sequence>
<reference evidence="1 2" key="1">
    <citation type="journal article" date="2019" name="Microorganisms">
        <title>Genome Insights into the Novel Species Microvirga brassicacearum, a Rapeseed Endophyte with Biotechnological Potential.</title>
        <authorList>
            <person name="Jimenez-Gomez A."/>
            <person name="Saati-Santamaria Z."/>
            <person name="Igual J.M."/>
            <person name="Rivas R."/>
            <person name="Mateos P.F."/>
            <person name="Garcia-Fraile P."/>
        </authorList>
    </citation>
    <scope>NUCLEOTIDE SEQUENCE [LARGE SCALE GENOMIC DNA]</scope>
    <source>
        <strain evidence="1 2">CDVBN77</strain>
    </source>
</reference>
<name>A0A5N3PFK6_9HYPH</name>
<dbReference type="OrthoDB" id="9965944at2"/>
<keyword evidence="2" id="KW-1185">Reference proteome</keyword>
<gene>
    <name evidence="1" type="ORF">FEZ63_05320</name>
</gene>
<dbReference type="AlphaFoldDB" id="A0A5N3PFK6"/>